<evidence type="ECO:0000313" key="3">
    <source>
        <dbReference type="EMBL" id="MBM7573743.1"/>
    </source>
</evidence>
<dbReference type="EMBL" id="JAFBDR010000056">
    <property type="protein sequence ID" value="MBM7573743.1"/>
    <property type="molecule type" value="Genomic_DNA"/>
</dbReference>
<reference evidence="3 4" key="1">
    <citation type="submission" date="2021-01" db="EMBL/GenBank/DDBJ databases">
        <title>Genomic Encyclopedia of Type Strains, Phase IV (KMG-IV): sequencing the most valuable type-strain genomes for metagenomic binning, comparative biology and taxonomic classification.</title>
        <authorList>
            <person name="Goeker M."/>
        </authorList>
    </citation>
    <scope>NUCLEOTIDE SEQUENCE [LARGE SCALE GENOMIC DNA]</scope>
    <source>
        <strain evidence="3 4">DSM 23711</strain>
    </source>
</reference>
<evidence type="ECO:0000256" key="1">
    <source>
        <dbReference type="SAM" id="MobiDB-lite"/>
    </source>
</evidence>
<dbReference type="RefSeq" id="WP_204502407.1">
    <property type="nucleotide sequence ID" value="NZ_JAFBDR010000056.1"/>
</dbReference>
<feature type="chain" id="PRO_5046659376" evidence="2">
    <location>
        <begin position="20"/>
        <end position="366"/>
    </location>
</feature>
<proteinExistence type="predicted"/>
<keyword evidence="4" id="KW-1185">Reference proteome</keyword>
<feature type="signal peptide" evidence="2">
    <location>
        <begin position="1"/>
        <end position="19"/>
    </location>
</feature>
<evidence type="ECO:0000313" key="4">
    <source>
        <dbReference type="Proteomes" id="UP001296943"/>
    </source>
</evidence>
<feature type="region of interest" description="Disordered" evidence="1">
    <location>
        <begin position="22"/>
        <end position="59"/>
    </location>
</feature>
<sequence length="366" mass="42044">MKRIVFTLLSLILVFVISACEEESDTTQGDTPDENEQTEETNEEQNEQSSDDSEQEGDIQEFNEEDAVELMSDYKDSFVSLINEAGEDQKADSFQTKAEVKEHFKSTMSDDLATWMTDSYFKEEDDGVYIIAKDGPTWLKEEQSFDVEKVSDGHVKIVQERDNELLGHVKMVFHAKFQGEYWVVSEIEQEEVSEQSNQGTGTNSDIKSTAKAVKELIVSQDMKTLAKHVHPERGVLFSPYVHVKEDAQVFQQSELENFFEDDQVYEWGVYDGRGNTIELTPSEYYEEFIYAPDLQDADQILVDEMKQRGNMKNNIKAFFPNSTVVEFHLEPSEESGMDWSSLNLVFEQIKGGEWKLIAIVNDQWTI</sequence>
<dbReference type="Proteomes" id="UP001296943">
    <property type="component" value="Unassembled WGS sequence"/>
</dbReference>
<gene>
    <name evidence="3" type="ORF">JOC48_004346</name>
</gene>
<accession>A0ABS2N6R5</accession>
<evidence type="ECO:0000256" key="2">
    <source>
        <dbReference type="SAM" id="SignalP"/>
    </source>
</evidence>
<comment type="caution">
    <text evidence="3">The sequence shown here is derived from an EMBL/GenBank/DDBJ whole genome shotgun (WGS) entry which is preliminary data.</text>
</comment>
<keyword evidence="2" id="KW-0732">Signal</keyword>
<dbReference type="PROSITE" id="PS51257">
    <property type="entry name" value="PROKAR_LIPOPROTEIN"/>
    <property type="match status" value="1"/>
</dbReference>
<organism evidence="3 4">
    <name type="scientific">Aquibacillus albus</name>
    <dbReference type="NCBI Taxonomy" id="1168171"/>
    <lineage>
        <taxon>Bacteria</taxon>
        <taxon>Bacillati</taxon>
        <taxon>Bacillota</taxon>
        <taxon>Bacilli</taxon>
        <taxon>Bacillales</taxon>
        <taxon>Bacillaceae</taxon>
        <taxon>Aquibacillus</taxon>
    </lineage>
</organism>
<name>A0ABS2N6R5_9BACI</name>
<protein>
    <submittedName>
        <fullName evidence="3">Uncharacterized protein</fullName>
    </submittedName>
</protein>